<feature type="domain" description="KIB1-4 beta-propeller" evidence="1">
    <location>
        <begin position="94"/>
        <end position="394"/>
    </location>
</feature>
<evidence type="ECO:0000313" key="3">
    <source>
        <dbReference type="Proteomes" id="UP000324897"/>
    </source>
</evidence>
<dbReference type="PANTHER" id="PTHR44586">
    <property type="entry name" value="F-BOX DOMAIN CONTAINING PROTEIN, EXPRESSED"/>
    <property type="match status" value="1"/>
</dbReference>
<evidence type="ECO:0000313" key="2">
    <source>
        <dbReference type="EMBL" id="TVU48354.1"/>
    </source>
</evidence>
<gene>
    <name evidence="2" type="ORF">EJB05_07988</name>
</gene>
<sequence>MAGETSKSSQAPLLSGVEETIMDSKMQQAVEADSGQKRNCRLDLPDLVYSGAVCTSWHQSYSAVRRFRLCSPDQSPYLVFSSADQDSNTATLHNVSTNKIYHASLPDPPFRSRYIVGSSQGWLVTADELSNLHLLNPISGAQIALPLPQSIKDVTPSFTEDGDLAGYYIMAINNGRPAPDFYPAKEARHYLYDKVVLSSDPSCGECTVLLKHRPYQYLSFAKIGDNKWTWLAMECCRFYHDIFYNDSDGLFYAIRSCGDIHTIDLTSSPPAVEVVFRIVHRNVTQTSYVLRAPWGDLLMILSTNEPRFLYTTDEESGPSSDDEENYVPRSYLSRRAKVTVHKVNLAKKKVTRVKNLQDHALFLGFNHAFMLNAHNHANLSPNCAYFSDDDNDHIYCYPFAERHLVRLNLKDATLTDLSFTNSLLNWPPPVWFRPRLS</sequence>
<dbReference type="PANTHER" id="PTHR44586:SF26">
    <property type="entry name" value="F-BOX DOMAIN-CONTAINING PROTEIN"/>
    <property type="match status" value="1"/>
</dbReference>
<name>A0A5J9WM37_9POAL</name>
<dbReference type="Gramene" id="TVU48354">
    <property type="protein sequence ID" value="TVU48354"/>
    <property type="gene ID" value="EJB05_07988"/>
</dbReference>
<dbReference type="OrthoDB" id="585353at2759"/>
<keyword evidence="3" id="KW-1185">Reference proteome</keyword>
<evidence type="ECO:0000259" key="1">
    <source>
        <dbReference type="Pfam" id="PF03478"/>
    </source>
</evidence>
<comment type="caution">
    <text evidence="2">The sequence shown here is derived from an EMBL/GenBank/DDBJ whole genome shotgun (WGS) entry which is preliminary data.</text>
</comment>
<dbReference type="InterPro" id="IPR005174">
    <property type="entry name" value="KIB1-4_b-propeller"/>
</dbReference>
<organism evidence="2 3">
    <name type="scientific">Eragrostis curvula</name>
    <name type="common">weeping love grass</name>
    <dbReference type="NCBI Taxonomy" id="38414"/>
    <lineage>
        <taxon>Eukaryota</taxon>
        <taxon>Viridiplantae</taxon>
        <taxon>Streptophyta</taxon>
        <taxon>Embryophyta</taxon>
        <taxon>Tracheophyta</taxon>
        <taxon>Spermatophyta</taxon>
        <taxon>Magnoliopsida</taxon>
        <taxon>Liliopsida</taxon>
        <taxon>Poales</taxon>
        <taxon>Poaceae</taxon>
        <taxon>PACMAD clade</taxon>
        <taxon>Chloridoideae</taxon>
        <taxon>Eragrostideae</taxon>
        <taxon>Eragrostidinae</taxon>
        <taxon>Eragrostis</taxon>
    </lineage>
</organism>
<reference evidence="2 3" key="1">
    <citation type="journal article" date="2019" name="Sci. Rep.">
        <title>A high-quality genome of Eragrostis curvula grass provides insights into Poaceae evolution and supports new strategies to enhance forage quality.</title>
        <authorList>
            <person name="Carballo J."/>
            <person name="Santos B.A.C.M."/>
            <person name="Zappacosta D."/>
            <person name="Garbus I."/>
            <person name="Selva J.P."/>
            <person name="Gallo C.A."/>
            <person name="Diaz A."/>
            <person name="Albertini E."/>
            <person name="Caccamo M."/>
            <person name="Echenique V."/>
        </authorList>
    </citation>
    <scope>NUCLEOTIDE SEQUENCE [LARGE SCALE GENOMIC DNA]</scope>
    <source>
        <strain evidence="3">cv. Victoria</strain>
        <tissue evidence="2">Leaf</tissue>
    </source>
</reference>
<proteinExistence type="predicted"/>
<dbReference type="EMBL" id="RWGY01000004">
    <property type="protein sequence ID" value="TVU48354.1"/>
    <property type="molecule type" value="Genomic_DNA"/>
</dbReference>
<dbReference type="SUPFAM" id="SSF69322">
    <property type="entry name" value="Tricorn protease domain 2"/>
    <property type="match status" value="1"/>
</dbReference>
<protein>
    <recommendedName>
        <fullName evidence="1">KIB1-4 beta-propeller domain-containing protein</fullName>
    </recommendedName>
</protein>
<accession>A0A5J9WM37</accession>
<feature type="non-terminal residue" evidence="2">
    <location>
        <position position="1"/>
    </location>
</feature>
<dbReference type="Proteomes" id="UP000324897">
    <property type="component" value="Chromosome 5"/>
</dbReference>
<dbReference type="AlphaFoldDB" id="A0A5J9WM37"/>
<dbReference type="Pfam" id="PF03478">
    <property type="entry name" value="Beta-prop_KIB1-4"/>
    <property type="match status" value="1"/>
</dbReference>